<comment type="PTM">
    <text evidence="5">A proteolytic cleavage by the prohead core protein protease gives rise to the mature major capsid protein during virus maturation.</text>
</comment>
<organism evidence="6 7">
    <name type="scientific">Escherichia phage Lw1</name>
    <dbReference type="NCBI Taxonomy" id="1307804"/>
    <lineage>
        <taxon>Viruses</taxon>
        <taxon>Duplodnaviria</taxon>
        <taxon>Heunggongvirae</taxon>
        <taxon>Uroviricota</taxon>
        <taxon>Caudoviricetes</taxon>
        <taxon>Pantevenvirales</taxon>
        <taxon>Straboviridae</taxon>
        <taxon>Pseudotevenvirus</taxon>
        <taxon>Pseudotevenvirus lw1</taxon>
    </lineage>
</organism>
<evidence type="ECO:0000256" key="2">
    <source>
        <dbReference type="ARBA" id="ARBA00022561"/>
    </source>
</evidence>
<dbReference type="Pfam" id="PF07068">
    <property type="entry name" value="Gp23"/>
    <property type="match status" value="1"/>
</dbReference>
<evidence type="ECO:0000313" key="6">
    <source>
        <dbReference type="EMBL" id="AGJ71623.1"/>
    </source>
</evidence>
<evidence type="ECO:0000313" key="7">
    <source>
        <dbReference type="Proteomes" id="UP000012999"/>
    </source>
</evidence>
<dbReference type="GO" id="GO:0019028">
    <property type="term" value="C:viral capsid"/>
    <property type="evidence" value="ECO:0007669"/>
    <property type="project" value="UniProtKB-UniRule"/>
</dbReference>
<protein>
    <recommendedName>
        <fullName evidence="5">Major capsid protein</fullName>
    </recommendedName>
    <alternativeName>
        <fullName evidence="5">Major head protein</fullName>
    </alternativeName>
    <alternativeName>
        <fullName evidence="5">gp23</fullName>
    </alternativeName>
    <component>
        <recommendedName>
            <fullName evidence="5">Mature major capsid protein</fullName>
        </recommendedName>
        <alternativeName>
            <fullName evidence="5">gp23*</fullName>
        </alternativeName>
    </component>
</protein>
<keyword evidence="2 5" id="KW-0167">Capsid protein</keyword>
<dbReference type="EMBL" id="KC801932">
    <property type="protein sequence ID" value="AGJ71623.1"/>
    <property type="molecule type" value="Genomic_DNA"/>
</dbReference>
<dbReference type="InterPro" id="IPR010762">
    <property type="entry name" value="Gp23/Gp24_T4-like"/>
</dbReference>
<name>M9V2W5_9CAUD</name>
<evidence type="ECO:0000256" key="4">
    <source>
        <dbReference type="ARBA" id="ARBA00022921"/>
    </source>
</evidence>
<proteinExistence type="inferred from homology"/>
<evidence type="ECO:0000256" key="1">
    <source>
        <dbReference type="ARBA" id="ARBA00004328"/>
    </source>
</evidence>
<dbReference type="InterPro" id="IPR038997">
    <property type="entry name" value="CAPSID_Myoviridae"/>
</dbReference>
<comment type="function">
    <text evidence="5">Major capsid protein that self-associates to form hexamers, building most of the capsid in association with pentons made of the capsid vertex protein and one dodecamer of the portal protein.</text>
</comment>
<gene>
    <name evidence="6" type="ORF">Lw1_gp217</name>
</gene>
<dbReference type="RefSeq" id="YP_008060738.1">
    <property type="nucleotide sequence ID" value="NC_021344.2"/>
</dbReference>
<dbReference type="Gene3D" id="3.30.2320.40">
    <property type="match status" value="1"/>
</dbReference>
<dbReference type="HAMAP" id="MF_04117">
    <property type="entry name" value="CAPSID_H_T4"/>
    <property type="match status" value="1"/>
</dbReference>
<keyword evidence="7" id="KW-1185">Reference proteome</keyword>
<feature type="chain" id="PRO_5023370334" description="Mature major capsid protein" evidence="5">
    <location>
        <begin position="66"/>
        <end position="526"/>
    </location>
</feature>
<reference evidence="6" key="1">
    <citation type="submission" date="2013-03" db="EMBL/GenBank/DDBJ databases">
        <authorList>
            <person name="Kushkina A.I."/>
            <person name="Tovkach F.I."/>
            <person name="Comeau A.M."/>
            <person name="Kostetskii I.E."/>
            <person name="Lisovskiy I."/>
            <person name="Ostapchuk A.M."/>
            <person name="Voychuk S.I."/>
            <person name="Gorb T.Y."/>
            <person name="Romanyuk L.V."/>
        </authorList>
    </citation>
    <scope>NUCLEOTIDE SEQUENCE [LARGE SCALE GENOMIC DNA]</scope>
</reference>
<evidence type="ECO:0000256" key="3">
    <source>
        <dbReference type="ARBA" id="ARBA00022844"/>
    </source>
</evidence>
<dbReference type="Proteomes" id="UP000012999">
    <property type="component" value="Segment"/>
</dbReference>
<keyword evidence="4 5" id="KW-0426">Late protein</keyword>
<evidence type="ECO:0000256" key="5">
    <source>
        <dbReference type="HAMAP-Rule" id="MF_04117"/>
    </source>
</evidence>
<feature type="site" description="Cleavage" evidence="5">
    <location>
        <begin position="65"/>
        <end position="66"/>
    </location>
</feature>
<comment type="similarity">
    <text evidence="5">Belongs to the Tevenvirinae major capsid protein family.</text>
</comment>
<feature type="chain" id="PRO_5023370333" description="Major capsid protein" evidence="5">
    <location>
        <begin position="1"/>
        <end position="526"/>
    </location>
</feature>
<accession>M9V2W5</accession>
<dbReference type="KEGG" id="vg:16205140"/>
<comment type="subcellular location">
    <subcellularLocation>
        <location evidence="1">Virion</location>
    </subcellularLocation>
</comment>
<comment type="subunit">
    <text evidence="5">Homohexamer. Interacts with the portal protein. Interacts with the capsid vertex protein that forms pentamers.</text>
</comment>
<comment type="subcellular location">
    <molecule>Mature major capsid protein</molecule>
    <subcellularLocation>
        <location evidence="5">Virion</location>
    </subcellularLocation>
    <text evidence="5">Part of the icosahedric capsid shell of the mature virion.</text>
</comment>
<sequence length="526" mass="56539">MSKKNELMEKWNDLLESQEGLPDIATKSKKQLVAAILEAQEKDAETDPVYRDEKIVESFGGFLAEAEIAGDHNYDPTNIASGKSSGAITNIGPAVIGMVRRAIPNLIAFDICGVQPMTGPTGQVFALRAVYGKDPLAGGTPADVREAFHPMFAPDTMYSGQGAAPSNGFAKITTGTAIATGAIVYHFFEETGIAYFQNVTSGNVTVTGATPAELDLAVTAENEKGTLAEISQAMATSVAELQENFNGSSSNPWNEMAFRIDKQVIEARSRQLKAQYSVELAQDLRAVHGMDADAELSAILATEIMLEINREIVDLINFTAQIGKTGFTKTVGSKAGAFDFQDPVDIRGARWAGESYKALLIQIDKEANEIARQTGRGAGNFIIASRNVVSALARIDSGITPAGQGLQKSLNVDTTKAVFAGVLGGTYKVYIDQYARSDYFTVGFKGDNEMDAGIYYAPYVALTPLRGSDPKNFQPVMGFKTRYGIGINPFANSRTQAPADRITSGMITKDMVGKNAYFRKVYVKGL</sequence>
<keyword evidence="3 5" id="KW-0946">Virion</keyword>
<comment type="subcellular location">
    <molecule>Major capsid protein</molecule>
    <subcellularLocation>
        <location evidence="5">Virion</location>
    </subcellularLocation>
    <text evidence="5">Part of the icosahedric capsid shell of the immature virion.</text>
</comment>
<dbReference type="GeneID" id="16205140"/>